<proteinExistence type="predicted"/>
<dbReference type="InterPro" id="IPR031680">
    <property type="entry name" value="Hepar_II_III_N"/>
</dbReference>
<name>A0A7J5LEH5_BACSE</name>
<evidence type="ECO:0000256" key="1">
    <source>
        <dbReference type="ARBA" id="ARBA00004418"/>
    </source>
</evidence>
<organism evidence="8 9">
    <name type="scientific">Bacteroides stercoris</name>
    <dbReference type="NCBI Taxonomy" id="46506"/>
    <lineage>
        <taxon>Bacteria</taxon>
        <taxon>Pseudomonadati</taxon>
        <taxon>Bacteroidota</taxon>
        <taxon>Bacteroidia</taxon>
        <taxon>Bacteroidales</taxon>
        <taxon>Bacteroidaceae</taxon>
        <taxon>Bacteroides</taxon>
    </lineage>
</organism>
<dbReference type="PANTHER" id="PTHR39210:SF1">
    <property type="entry name" value="HEPARIN-SULFATE LYASE"/>
    <property type="match status" value="1"/>
</dbReference>
<dbReference type="GO" id="GO:0042597">
    <property type="term" value="C:periplasmic space"/>
    <property type="evidence" value="ECO:0007669"/>
    <property type="project" value="UniProtKB-SubCell"/>
</dbReference>
<dbReference type="InterPro" id="IPR012480">
    <property type="entry name" value="Hepar_II_III_C"/>
</dbReference>
<dbReference type="Pfam" id="PF07940">
    <property type="entry name" value="Hepar_II_III_C"/>
    <property type="match status" value="1"/>
</dbReference>
<keyword evidence="4" id="KW-0456">Lyase</keyword>
<feature type="signal peptide" evidence="5">
    <location>
        <begin position="1"/>
        <end position="21"/>
    </location>
</feature>
<dbReference type="EMBL" id="WCLE01000009">
    <property type="protein sequence ID" value="KAB5315306.1"/>
    <property type="molecule type" value="Genomic_DNA"/>
</dbReference>
<dbReference type="AlphaFoldDB" id="A0A7J5LEH5"/>
<dbReference type="GO" id="GO:0016829">
    <property type="term" value="F:lyase activity"/>
    <property type="evidence" value="ECO:0007669"/>
    <property type="project" value="UniProtKB-KW"/>
</dbReference>
<accession>A0A7J5LEH5</accession>
<dbReference type="PANTHER" id="PTHR39210">
    <property type="entry name" value="HEPARIN-SULFATE LYASE"/>
    <property type="match status" value="1"/>
</dbReference>
<sequence length="719" mass="81780">MKNTGLFVFLFSLCLCTTSCVDDEADFSGGGNIDVEMPAEPDPDATIDEKVFDVINLDYPGLEKVKTAFEAGDKYTALVKLLDYYRTRVDVVNRNVNLFNPTITEADQKIADYALDYKFYVKGFADKDGTPYSFKGKDGQLINWELEVEGVTDQEFRYQRHRHQWMLPQAKAYAVSKDERYIESWKTVYQDWLKTYPYEDGTKFPPEGGSENDKDYQWKGLQVAERVISQIDIMAYFIQSKNFTPEWLSTFLAAFAKHVECMRINYYQSGNILLTQAQAVTMAGILMPEFKNAEIWANEGAAKMTEQIGAQFNDDGVQIELDPSYHISAISDAYEAYLTAEDNNKENLFSPTYLAQLETPAKFTMDITYPNFSIEDFNDTRSSTWSKSVLQKNFRKYVAMFPNNTDFQYMASGKGMAPDYLMASYPTSGYYVLRSGWEETDAMLILKNNNDPRKSWHCQSDNGTFGLYYNGHNFFPDAGVYAYSGGSRTTYAQTKMHNTLTVQSKNLLDSERKGQQLLFTEKDGVQIVVTQNDGVYDGGNSDNIPLKYRRSVFHDIENRLFVIVDEADGEDTFKANTNLNFHLCPDAIVDINNYNEGESFKAYTEFPGSNIIIRSFFDKTENIELPKKEDQCKIQNSNTSNNIGVASARKGYSMTNKPKTAGNLVRFISVIYYNDGDVKDTPIEAKFVTDEITTLPTSTTVEVKVNNVSHSYTYDLSNN</sequence>
<evidence type="ECO:0000256" key="5">
    <source>
        <dbReference type="SAM" id="SignalP"/>
    </source>
</evidence>
<evidence type="ECO:0000259" key="6">
    <source>
        <dbReference type="Pfam" id="PF07940"/>
    </source>
</evidence>
<dbReference type="Gene3D" id="2.70.98.70">
    <property type="match status" value="1"/>
</dbReference>
<evidence type="ECO:0000256" key="4">
    <source>
        <dbReference type="ARBA" id="ARBA00023239"/>
    </source>
</evidence>
<keyword evidence="2 5" id="KW-0732">Signal</keyword>
<comment type="subcellular location">
    <subcellularLocation>
        <location evidence="1">Periplasm</location>
    </subcellularLocation>
</comment>
<dbReference type="InterPro" id="IPR008929">
    <property type="entry name" value="Chondroitin_lyas"/>
</dbReference>
<feature type="chain" id="PRO_5029734200" evidence="5">
    <location>
        <begin position="22"/>
        <end position="719"/>
    </location>
</feature>
<evidence type="ECO:0000259" key="7">
    <source>
        <dbReference type="Pfam" id="PF16889"/>
    </source>
</evidence>
<protein>
    <submittedName>
        <fullName evidence="8">Heparinase</fullName>
    </submittedName>
</protein>
<evidence type="ECO:0000256" key="2">
    <source>
        <dbReference type="ARBA" id="ARBA00022729"/>
    </source>
</evidence>
<gene>
    <name evidence="8" type="ORF">F9958_06155</name>
</gene>
<feature type="domain" description="Heparin-sulfate lyase N-terminal" evidence="7">
    <location>
        <begin position="51"/>
        <end position="409"/>
    </location>
</feature>
<feature type="domain" description="Heparinase II/III-like C-terminal" evidence="6">
    <location>
        <begin position="421"/>
        <end position="624"/>
    </location>
</feature>
<dbReference type="RefSeq" id="WP_151871264.1">
    <property type="nucleotide sequence ID" value="NZ_CP081913.1"/>
</dbReference>
<evidence type="ECO:0000313" key="8">
    <source>
        <dbReference type="EMBL" id="KAB5315306.1"/>
    </source>
</evidence>
<dbReference type="Pfam" id="PF16889">
    <property type="entry name" value="Hepar_II_III_N"/>
    <property type="match status" value="1"/>
</dbReference>
<evidence type="ECO:0000313" key="9">
    <source>
        <dbReference type="Proteomes" id="UP000467334"/>
    </source>
</evidence>
<dbReference type="Gene3D" id="1.50.10.100">
    <property type="entry name" value="Chondroitin AC/alginate lyase"/>
    <property type="match status" value="1"/>
</dbReference>
<reference evidence="8 9" key="1">
    <citation type="journal article" date="2019" name="Nat. Med.">
        <title>A library of human gut bacterial isolates paired with longitudinal multiomics data enables mechanistic microbiome research.</title>
        <authorList>
            <person name="Poyet M."/>
            <person name="Groussin M."/>
            <person name="Gibbons S.M."/>
            <person name="Avila-Pacheco J."/>
            <person name="Jiang X."/>
            <person name="Kearney S.M."/>
            <person name="Perrotta A.R."/>
            <person name="Berdy B."/>
            <person name="Zhao S."/>
            <person name="Lieberman T.D."/>
            <person name="Swanson P.K."/>
            <person name="Smith M."/>
            <person name="Roesemann S."/>
            <person name="Alexander J.E."/>
            <person name="Rich S.A."/>
            <person name="Livny J."/>
            <person name="Vlamakis H."/>
            <person name="Clish C."/>
            <person name="Bullock K."/>
            <person name="Deik A."/>
            <person name="Scott J."/>
            <person name="Pierce K.A."/>
            <person name="Xavier R.J."/>
            <person name="Alm E.J."/>
        </authorList>
    </citation>
    <scope>NUCLEOTIDE SEQUENCE [LARGE SCALE GENOMIC DNA]</scope>
    <source>
        <strain evidence="8 9">BIOML-A6</strain>
    </source>
</reference>
<evidence type="ECO:0000256" key="3">
    <source>
        <dbReference type="ARBA" id="ARBA00022764"/>
    </source>
</evidence>
<keyword evidence="3" id="KW-0574">Periplasm</keyword>
<dbReference type="SUPFAM" id="SSF48230">
    <property type="entry name" value="Chondroitin AC/alginate lyase"/>
    <property type="match status" value="1"/>
</dbReference>
<dbReference type="Proteomes" id="UP000467334">
    <property type="component" value="Unassembled WGS sequence"/>
</dbReference>
<comment type="caution">
    <text evidence="8">The sequence shown here is derived from an EMBL/GenBank/DDBJ whole genome shotgun (WGS) entry which is preliminary data.</text>
</comment>